<feature type="binding site" evidence="6">
    <location>
        <position position="57"/>
    </location>
    <ligand>
        <name>FAD</name>
        <dbReference type="ChEBI" id="CHEBI:57692"/>
    </ligand>
</feature>
<sequence>MRSDLMEKFDAIIIGFGKAGKTLAGFLAKKNWKVALIEKDAAMYGGTCINIACIPTKTIRHDALNGKPYTDSIERKTNVVEKLRDNNFNNLNNLDQVTVFNGFASFVKDHVLAVELEDKTIEITSDHIFINTGSQTAVPPIEGVDLPGVYTSTTLLDEQQLPKSLAIIGGGYIGLEYASIYRRFGAIVTVIVSGESVLLHEDEEIREAAIKEMQNQGIQFVNNAHAEKIEEGLIVHCSNGEKVEAEAVLIATGRKPNIKKLGLENTSIEVKDGAIVVDEHLQTTVPNTFALGDVRGDFQFTYTSLDDFRIVKSKLFEEGSYTSASRGEVPYSLFIDPPFARIGLTMKQAQEKGLSVLEGKVDLKTHPYNHVTDDLRGLFKVVVNAENKQILGASLFGAQSPELVNMIKLAMDAKVPFTHLRDQVYTHPTMSEVFNNLFDVK</sequence>
<gene>
    <name evidence="10" type="ORF">D1B33_04665</name>
</gene>
<evidence type="ECO:0000256" key="7">
    <source>
        <dbReference type="PIRSR" id="PIRSR000350-4"/>
    </source>
</evidence>
<dbReference type="FunFam" id="3.30.390.30:FF:000001">
    <property type="entry name" value="Dihydrolipoyl dehydrogenase"/>
    <property type="match status" value="1"/>
</dbReference>
<feature type="binding site" evidence="6">
    <location>
        <begin position="169"/>
        <end position="176"/>
    </location>
    <ligand>
        <name>NAD(+)</name>
        <dbReference type="ChEBI" id="CHEBI:57540"/>
    </ligand>
</feature>
<name>A0A396SGG9_9BACL</name>
<dbReference type="PRINTS" id="PR00411">
    <property type="entry name" value="PNDRDTASEI"/>
</dbReference>
<organism evidence="10 11">
    <name type="scientific">Ureibacillus yapensis</name>
    <dbReference type="NCBI Taxonomy" id="2304605"/>
    <lineage>
        <taxon>Bacteria</taxon>
        <taxon>Bacillati</taxon>
        <taxon>Bacillota</taxon>
        <taxon>Bacilli</taxon>
        <taxon>Bacillales</taxon>
        <taxon>Caryophanaceae</taxon>
        <taxon>Ureibacillus</taxon>
    </lineage>
</organism>
<comment type="cofactor">
    <cofactor evidence="6">
        <name>FAD</name>
        <dbReference type="ChEBI" id="CHEBI:57692"/>
    </cofactor>
    <text evidence="6">Binds 1 FAD per subunit.</text>
</comment>
<feature type="binding site" evidence="6">
    <location>
        <position position="253"/>
    </location>
    <ligand>
        <name>NAD(+)</name>
        <dbReference type="ChEBI" id="CHEBI:57540"/>
    </ligand>
</feature>
<evidence type="ECO:0008006" key="12">
    <source>
        <dbReference type="Google" id="ProtNLM"/>
    </source>
</evidence>
<feature type="disulfide bond" description="Redox-active" evidence="7">
    <location>
        <begin position="48"/>
        <end position="53"/>
    </location>
</feature>
<dbReference type="InterPro" id="IPR036188">
    <property type="entry name" value="FAD/NAD-bd_sf"/>
</dbReference>
<dbReference type="SUPFAM" id="SSF51905">
    <property type="entry name" value="FAD/NAD(P)-binding domain"/>
    <property type="match status" value="1"/>
</dbReference>
<evidence type="ECO:0000256" key="3">
    <source>
        <dbReference type="ARBA" id="ARBA00022827"/>
    </source>
</evidence>
<reference evidence="10 11" key="1">
    <citation type="submission" date="2018-08" db="EMBL/GenBank/DDBJ databases">
        <title>Lysinibacillus sp. YLB-03 draft genome sequence.</title>
        <authorList>
            <person name="Yu L."/>
        </authorList>
    </citation>
    <scope>NUCLEOTIDE SEQUENCE [LARGE SCALE GENOMIC DNA]</scope>
    <source>
        <strain evidence="10 11">YLB-03</strain>
    </source>
</reference>
<keyword evidence="4" id="KW-0560">Oxidoreductase</keyword>
<dbReference type="AlphaFoldDB" id="A0A396SGG9"/>
<evidence type="ECO:0000256" key="4">
    <source>
        <dbReference type="ARBA" id="ARBA00023002"/>
    </source>
</evidence>
<proteinExistence type="inferred from homology"/>
<comment type="similarity">
    <text evidence="1">Belongs to the class-I pyridine nucleotide-disulfide oxidoreductase family.</text>
</comment>
<dbReference type="PRINTS" id="PR00368">
    <property type="entry name" value="FADPNR"/>
</dbReference>
<keyword evidence="3 6" id="KW-0274">FAD</keyword>
<evidence type="ECO:0000259" key="8">
    <source>
        <dbReference type="Pfam" id="PF02852"/>
    </source>
</evidence>
<evidence type="ECO:0000256" key="6">
    <source>
        <dbReference type="PIRSR" id="PIRSR000350-3"/>
    </source>
</evidence>
<feature type="binding site" evidence="6">
    <location>
        <position position="293"/>
    </location>
    <ligand>
        <name>FAD</name>
        <dbReference type="ChEBI" id="CHEBI:57692"/>
    </ligand>
</feature>
<keyword evidence="6" id="KW-0520">NAD</keyword>
<dbReference type="PIRSF" id="PIRSF000350">
    <property type="entry name" value="Mercury_reductase_MerA"/>
    <property type="match status" value="1"/>
</dbReference>
<dbReference type="InterPro" id="IPR004099">
    <property type="entry name" value="Pyr_nucl-diS_OxRdtase_dimer"/>
</dbReference>
<accession>A0A396SGG9</accession>
<feature type="domain" description="FAD/NAD(P)-binding" evidence="9">
    <location>
        <begin position="10"/>
        <end position="303"/>
    </location>
</feature>
<dbReference type="GO" id="GO:0003955">
    <property type="term" value="F:NAD(P)H dehydrogenase (quinone) activity"/>
    <property type="evidence" value="ECO:0007669"/>
    <property type="project" value="TreeGrafter"/>
</dbReference>
<evidence type="ECO:0000256" key="2">
    <source>
        <dbReference type="ARBA" id="ARBA00022630"/>
    </source>
</evidence>
<dbReference type="EMBL" id="QWEI01000001">
    <property type="protein sequence ID" value="RHW40142.1"/>
    <property type="molecule type" value="Genomic_DNA"/>
</dbReference>
<feature type="binding site" evidence="6">
    <location>
        <begin position="132"/>
        <end position="134"/>
    </location>
    <ligand>
        <name>FAD</name>
        <dbReference type="ChEBI" id="CHEBI:57692"/>
    </ligand>
</feature>
<dbReference type="Pfam" id="PF07992">
    <property type="entry name" value="Pyr_redox_2"/>
    <property type="match status" value="1"/>
</dbReference>
<dbReference type="Proteomes" id="UP000265692">
    <property type="component" value="Unassembled WGS sequence"/>
</dbReference>
<dbReference type="PANTHER" id="PTHR43014">
    <property type="entry name" value="MERCURIC REDUCTASE"/>
    <property type="match status" value="1"/>
</dbReference>
<dbReference type="InterPro" id="IPR001100">
    <property type="entry name" value="Pyr_nuc-diS_OxRdtase"/>
</dbReference>
<dbReference type="InterPro" id="IPR016156">
    <property type="entry name" value="FAD/NAD-linked_Rdtase_dimer_sf"/>
</dbReference>
<dbReference type="PANTHER" id="PTHR43014:SF4">
    <property type="entry name" value="PYRIDINE NUCLEOTIDE-DISULFIDE OXIDOREDUCTASE RCLA-RELATED"/>
    <property type="match status" value="1"/>
</dbReference>
<dbReference type="Pfam" id="PF02852">
    <property type="entry name" value="Pyr_redox_dim"/>
    <property type="match status" value="1"/>
</dbReference>
<keyword evidence="11" id="KW-1185">Reference proteome</keyword>
<keyword evidence="2" id="KW-0285">Flavoprotein</keyword>
<evidence type="ECO:0000259" key="9">
    <source>
        <dbReference type="Pfam" id="PF07992"/>
    </source>
</evidence>
<evidence type="ECO:0000313" key="10">
    <source>
        <dbReference type="EMBL" id="RHW40142.1"/>
    </source>
</evidence>
<dbReference type="OrthoDB" id="9800167at2"/>
<evidence type="ECO:0000256" key="5">
    <source>
        <dbReference type="PIRSR" id="PIRSR000350-2"/>
    </source>
</evidence>
<dbReference type="SUPFAM" id="SSF55424">
    <property type="entry name" value="FAD/NAD-linked reductases, dimerisation (C-terminal) domain"/>
    <property type="match status" value="1"/>
</dbReference>
<evidence type="ECO:0000313" key="11">
    <source>
        <dbReference type="Proteomes" id="UP000265692"/>
    </source>
</evidence>
<dbReference type="GO" id="GO:0050660">
    <property type="term" value="F:flavin adenine dinucleotide binding"/>
    <property type="evidence" value="ECO:0007669"/>
    <property type="project" value="TreeGrafter"/>
</dbReference>
<dbReference type="Gene3D" id="3.30.390.30">
    <property type="match status" value="1"/>
</dbReference>
<comment type="caution">
    <text evidence="10">The sequence shown here is derived from an EMBL/GenBank/DDBJ whole genome shotgun (WGS) entry which is preliminary data.</text>
</comment>
<feature type="domain" description="Pyridine nucleotide-disulphide oxidoreductase dimerisation" evidence="8">
    <location>
        <begin position="329"/>
        <end position="436"/>
    </location>
</feature>
<evidence type="ECO:0000256" key="1">
    <source>
        <dbReference type="ARBA" id="ARBA00007532"/>
    </source>
</evidence>
<dbReference type="InterPro" id="IPR023753">
    <property type="entry name" value="FAD/NAD-binding_dom"/>
</dbReference>
<protein>
    <recommendedName>
        <fullName evidence="12">Pyridine nucleotide-disulfide oxidoreductase</fullName>
    </recommendedName>
</protein>
<keyword evidence="6" id="KW-0547">Nucleotide-binding</keyword>
<dbReference type="Gene3D" id="3.50.50.60">
    <property type="entry name" value="FAD/NAD(P)-binding domain"/>
    <property type="match status" value="2"/>
</dbReference>
<feature type="active site" description="Proton acceptor" evidence="5">
    <location>
        <position position="427"/>
    </location>
</feature>